<evidence type="ECO:0000313" key="4">
    <source>
        <dbReference type="Proteomes" id="UP001243623"/>
    </source>
</evidence>
<dbReference type="Gene3D" id="3.90.550.10">
    <property type="entry name" value="Spore Coat Polysaccharide Biosynthesis Protein SpsA, Chain A"/>
    <property type="match status" value="1"/>
</dbReference>
<keyword evidence="3" id="KW-0328">Glycosyltransferase</keyword>
<dbReference type="AlphaFoldDB" id="A0A9Y2EQU3"/>
<dbReference type="EC" id="2.4.-.-" evidence="3"/>
<dbReference type="InterPro" id="IPR001173">
    <property type="entry name" value="Glyco_trans_2-like"/>
</dbReference>
<accession>A0A9Y2EQU3</accession>
<dbReference type="InterPro" id="IPR029044">
    <property type="entry name" value="Nucleotide-diphossugar_trans"/>
</dbReference>
<dbReference type="Pfam" id="PF13181">
    <property type="entry name" value="TPR_8"/>
    <property type="match status" value="2"/>
</dbReference>
<gene>
    <name evidence="3" type="ORF">P3F81_10950</name>
</gene>
<dbReference type="CDD" id="cd02511">
    <property type="entry name" value="Beta4Glucosyltransferase"/>
    <property type="match status" value="1"/>
</dbReference>
<dbReference type="PROSITE" id="PS50005">
    <property type="entry name" value="TPR"/>
    <property type="match status" value="1"/>
</dbReference>
<organism evidence="3 4">
    <name type="scientific">Selenobaculum gibii</name>
    <dbReference type="NCBI Taxonomy" id="3054208"/>
    <lineage>
        <taxon>Bacteria</taxon>
        <taxon>Bacillati</taxon>
        <taxon>Bacillota</taxon>
        <taxon>Negativicutes</taxon>
        <taxon>Selenomonadales</taxon>
        <taxon>Selenomonadaceae</taxon>
        <taxon>Selenobaculum</taxon>
    </lineage>
</organism>
<evidence type="ECO:0000256" key="1">
    <source>
        <dbReference type="PROSITE-ProRule" id="PRU00339"/>
    </source>
</evidence>
<dbReference type="KEGG" id="sgbi:P3F81_10950"/>
<dbReference type="EMBL" id="CP120678">
    <property type="protein sequence ID" value="WIW70397.1"/>
    <property type="molecule type" value="Genomic_DNA"/>
</dbReference>
<proteinExistence type="predicted"/>
<keyword evidence="4" id="KW-1185">Reference proteome</keyword>
<dbReference type="PANTHER" id="PTHR43630">
    <property type="entry name" value="POLY-BETA-1,6-N-ACETYL-D-GLUCOSAMINE SYNTHASE"/>
    <property type="match status" value="1"/>
</dbReference>
<dbReference type="InterPro" id="IPR019734">
    <property type="entry name" value="TPR_rpt"/>
</dbReference>
<dbReference type="Proteomes" id="UP001243623">
    <property type="component" value="Chromosome"/>
</dbReference>
<evidence type="ECO:0000259" key="2">
    <source>
        <dbReference type="Pfam" id="PF00535"/>
    </source>
</evidence>
<dbReference type="InterPro" id="IPR011990">
    <property type="entry name" value="TPR-like_helical_dom_sf"/>
</dbReference>
<dbReference type="Pfam" id="PF00535">
    <property type="entry name" value="Glycos_transf_2"/>
    <property type="match status" value="1"/>
</dbReference>
<dbReference type="GO" id="GO:0016757">
    <property type="term" value="F:glycosyltransferase activity"/>
    <property type="evidence" value="ECO:0007669"/>
    <property type="project" value="UniProtKB-KW"/>
</dbReference>
<dbReference type="SUPFAM" id="SSF53448">
    <property type="entry name" value="Nucleotide-diphospho-sugar transferases"/>
    <property type="match status" value="1"/>
</dbReference>
<dbReference type="RefSeq" id="WP_309320399.1">
    <property type="nucleotide sequence ID" value="NZ_CP120678.1"/>
</dbReference>
<dbReference type="SUPFAM" id="SSF48452">
    <property type="entry name" value="TPR-like"/>
    <property type="match status" value="1"/>
</dbReference>
<reference evidence="3" key="1">
    <citation type="submission" date="2023-03" db="EMBL/GenBank/DDBJ databases">
        <title>Selenobaculum gbiensis gen. nov. sp. nov., a new bacterium isolated from the gut microbiota of IBD patient.</title>
        <authorList>
            <person name="Yeo S."/>
            <person name="Park H."/>
            <person name="Huh C.S."/>
        </authorList>
    </citation>
    <scope>NUCLEOTIDE SEQUENCE</scope>
    <source>
        <strain evidence="3">ICN-92133</strain>
    </source>
</reference>
<dbReference type="SMART" id="SM00028">
    <property type="entry name" value="TPR"/>
    <property type="match status" value="3"/>
</dbReference>
<feature type="domain" description="Glycosyltransferase 2-like" evidence="2">
    <location>
        <begin position="4"/>
        <end position="125"/>
    </location>
</feature>
<sequence>MKLSACVITKNEAKNITKWLASMKKIAHEMIVVDTGSTDDTVSIAKAYGAKVFEIKWENDFSKAKNYAIDKACGDWILFLDADERFTDDCIKTVPIHIAKYHKLKYIDAIVCRIFNIDEDVKGKIINTFGNIRIFRNATYLRYKGNVHEMLYNKHKSIGLCMLDKILSIYHTGYSTHIVQDKLKRNLALLKEDIAKNGEHPSQYRYLCDCYHGLGDFEKTIEYARKFLESGEITVGGNHEIHKRLIDGLVFSKKPKEEIMQEIEKAIQTYPIEPTFWYSKGDLQFQNGRFIEAEQSLHKALELDEIKLGDYSADMFILYRELTYLSLGKILLTKGDKEEAMNALFTGLQINKYNQEIFSTFYEAIREVDEVTIIEFLNTIYQLDCSDDIKFLVENLQKINSGRVKLYYMNIARKKNINCEINEVQQLIDTNKYDIAEKILLEDIHNRYIEMMVATIGLRNDDSIQITKVVLPDEYVNVLEFILYKNGKLTAHENEIYFDVLRVAKVLDMKLT</sequence>
<name>A0A9Y2EQU3_9FIRM</name>
<keyword evidence="3" id="KW-0808">Transferase</keyword>
<protein>
    <submittedName>
        <fullName evidence="3">Glycosyltransferase</fullName>
        <ecNumber evidence="3">2.4.-.-</ecNumber>
    </submittedName>
</protein>
<evidence type="ECO:0000313" key="3">
    <source>
        <dbReference type="EMBL" id="WIW70397.1"/>
    </source>
</evidence>
<keyword evidence="1" id="KW-0802">TPR repeat</keyword>
<dbReference type="PANTHER" id="PTHR43630:SF2">
    <property type="entry name" value="GLYCOSYLTRANSFERASE"/>
    <property type="match status" value="1"/>
</dbReference>
<feature type="repeat" description="TPR" evidence="1">
    <location>
        <begin position="274"/>
        <end position="307"/>
    </location>
</feature>
<dbReference type="Gene3D" id="1.25.40.10">
    <property type="entry name" value="Tetratricopeptide repeat domain"/>
    <property type="match status" value="1"/>
</dbReference>